<proteinExistence type="predicted"/>
<protein>
    <submittedName>
        <fullName evidence="1">Uncharacterized protein</fullName>
    </submittedName>
</protein>
<gene>
    <name evidence="1" type="ORF">AB5J51_06510</name>
</gene>
<reference evidence="1" key="1">
    <citation type="submission" date="2024-08" db="EMBL/GenBank/DDBJ databases">
        <authorList>
            <person name="Yu S.T."/>
        </authorList>
    </citation>
    <scope>NUCLEOTIDE SEQUENCE</scope>
    <source>
        <strain evidence="1">R33</strain>
    </source>
</reference>
<accession>A0AB39XXI8</accession>
<dbReference type="AlphaFoldDB" id="A0AB39XXI8"/>
<dbReference type="RefSeq" id="WP_267887522.1">
    <property type="nucleotide sequence ID" value="NZ_CP165727.1"/>
</dbReference>
<organism evidence="1">
    <name type="scientific">Streptomyces sp. R33</name>
    <dbReference type="NCBI Taxonomy" id="3238629"/>
    <lineage>
        <taxon>Bacteria</taxon>
        <taxon>Bacillati</taxon>
        <taxon>Actinomycetota</taxon>
        <taxon>Actinomycetes</taxon>
        <taxon>Kitasatosporales</taxon>
        <taxon>Streptomycetaceae</taxon>
        <taxon>Streptomyces</taxon>
    </lineage>
</organism>
<evidence type="ECO:0000313" key="1">
    <source>
        <dbReference type="EMBL" id="XDV62610.1"/>
    </source>
</evidence>
<sequence length="43" mass="4849">MTEATGAQLHCSPMAPQQHCDVVFDWLADVLQRWCFSPTAVRT</sequence>
<dbReference type="EMBL" id="CP165727">
    <property type="protein sequence ID" value="XDV62610.1"/>
    <property type="molecule type" value="Genomic_DNA"/>
</dbReference>
<name>A0AB39XXI8_9ACTN</name>